<dbReference type="AlphaFoldDB" id="A0A6A4QW60"/>
<accession>A0A6A4QW60</accession>
<dbReference type="Proteomes" id="UP000447434">
    <property type="component" value="Chromosome 3"/>
</dbReference>
<organism evidence="1 2">
    <name type="scientific">Lupinus albus</name>
    <name type="common">White lupine</name>
    <name type="synonym">Lupinus termis</name>
    <dbReference type="NCBI Taxonomy" id="3870"/>
    <lineage>
        <taxon>Eukaryota</taxon>
        <taxon>Viridiplantae</taxon>
        <taxon>Streptophyta</taxon>
        <taxon>Embryophyta</taxon>
        <taxon>Tracheophyta</taxon>
        <taxon>Spermatophyta</taxon>
        <taxon>Magnoliopsida</taxon>
        <taxon>eudicotyledons</taxon>
        <taxon>Gunneridae</taxon>
        <taxon>Pentapetalae</taxon>
        <taxon>rosids</taxon>
        <taxon>fabids</taxon>
        <taxon>Fabales</taxon>
        <taxon>Fabaceae</taxon>
        <taxon>Papilionoideae</taxon>
        <taxon>50 kb inversion clade</taxon>
        <taxon>genistoids sensu lato</taxon>
        <taxon>core genistoids</taxon>
        <taxon>Genisteae</taxon>
        <taxon>Lupinus</taxon>
    </lineage>
</organism>
<keyword evidence="2" id="KW-1185">Reference proteome</keyword>
<proteinExistence type="predicted"/>
<dbReference type="EMBL" id="WOCE01000003">
    <property type="protein sequence ID" value="KAE9617476.1"/>
    <property type="molecule type" value="Genomic_DNA"/>
</dbReference>
<gene>
    <name evidence="1" type="ORF">Lalb_Chr03g0035771</name>
</gene>
<reference evidence="2" key="1">
    <citation type="journal article" date="2020" name="Nat. Commun.">
        <title>Genome sequence of the cluster root forming white lupin.</title>
        <authorList>
            <person name="Hufnagel B."/>
            <person name="Marques A."/>
            <person name="Soriano A."/>
            <person name="Marques L."/>
            <person name="Divol F."/>
            <person name="Doumas P."/>
            <person name="Sallet E."/>
            <person name="Mancinotti D."/>
            <person name="Carrere S."/>
            <person name="Marande W."/>
            <person name="Arribat S."/>
            <person name="Keller J."/>
            <person name="Huneau C."/>
            <person name="Blein T."/>
            <person name="Aime D."/>
            <person name="Laguerre M."/>
            <person name="Taylor J."/>
            <person name="Schubert V."/>
            <person name="Nelson M."/>
            <person name="Geu-Flores F."/>
            <person name="Crespi M."/>
            <person name="Gallardo-Guerrero K."/>
            <person name="Delaux P.-M."/>
            <person name="Salse J."/>
            <person name="Berges H."/>
            <person name="Guyot R."/>
            <person name="Gouzy J."/>
            <person name="Peret B."/>
        </authorList>
    </citation>
    <scope>NUCLEOTIDE SEQUENCE [LARGE SCALE GENOMIC DNA]</scope>
    <source>
        <strain evidence="2">cv. Amiga</strain>
    </source>
</reference>
<comment type="caution">
    <text evidence="1">The sequence shown here is derived from an EMBL/GenBank/DDBJ whole genome shotgun (WGS) entry which is preliminary data.</text>
</comment>
<name>A0A6A4QW60_LUPAL</name>
<sequence>MAIEEVVGWCMCESSLITKHIIPFKDYKSFKDFHLSYVGFGSFFHFTLPKSKSY</sequence>
<evidence type="ECO:0000313" key="2">
    <source>
        <dbReference type="Proteomes" id="UP000447434"/>
    </source>
</evidence>
<evidence type="ECO:0000313" key="1">
    <source>
        <dbReference type="EMBL" id="KAE9617476.1"/>
    </source>
</evidence>
<protein>
    <submittedName>
        <fullName evidence="1">Uncharacterized protein</fullName>
    </submittedName>
</protein>